<dbReference type="PANTHER" id="PTHR10815:SF5">
    <property type="entry name" value="METHYLATED-DNA--PROTEIN-CYSTEINE METHYLTRANSFERASE"/>
    <property type="match status" value="1"/>
</dbReference>
<dbReference type="GO" id="GO:0032259">
    <property type="term" value="P:methylation"/>
    <property type="evidence" value="ECO:0007669"/>
    <property type="project" value="UniProtKB-KW"/>
</dbReference>
<keyword evidence="5" id="KW-0808">Transferase</keyword>
<reference evidence="11" key="1">
    <citation type="submission" date="2020-05" db="EMBL/GenBank/DDBJ databases">
        <authorList>
            <person name="Chiriac C."/>
            <person name="Salcher M."/>
            <person name="Ghai R."/>
            <person name="Kavagutti S V."/>
        </authorList>
    </citation>
    <scope>NUCLEOTIDE SEQUENCE</scope>
</reference>
<sequence>MLLSTNLKTPVGELSLIADEDILIAAGFSGVANLISRLDTKSAEQKLSKSFRIPIISDLISDYFDGDFNSLNGIRTRQSGAKFSQDVWKVMRKIPAGKTISYAELAKRAGSEAAVRAAGTACGNNLIAPIIPCHRIVKSGGALGNYGYGVKVKEWLLRHEGALK</sequence>
<dbReference type="CDD" id="cd06445">
    <property type="entry name" value="ATase"/>
    <property type="match status" value="1"/>
</dbReference>
<dbReference type="GO" id="GO:0006281">
    <property type="term" value="P:DNA repair"/>
    <property type="evidence" value="ECO:0007669"/>
    <property type="project" value="UniProtKB-KW"/>
</dbReference>
<accession>A0A6J6IAJ6</accession>
<evidence type="ECO:0000256" key="7">
    <source>
        <dbReference type="ARBA" id="ARBA00023204"/>
    </source>
</evidence>
<evidence type="ECO:0000259" key="9">
    <source>
        <dbReference type="Pfam" id="PF01035"/>
    </source>
</evidence>
<comment type="catalytic activity">
    <reaction evidence="8">
        <text>a 6-O-methyl-2'-deoxyguanosine in DNA + L-cysteinyl-[protein] = S-methyl-L-cysteinyl-[protein] + a 2'-deoxyguanosine in DNA</text>
        <dbReference type="Rhea" id="RHEA:24000"/>
        <dbReference type="Rhea" id="RHEA-COMP:10131"/>
        <dbReference type="Rhea" id="RHEA-COMP:10132"/>
        <dbReference type="Rhea" id="RHEA-COMP:11367"/>
        <dbReference type="Rhea" id="RHEA-COMP:11368"/>
        <dbReference type="ChEBI" id="CHEBI:29950"/>
        <dbReference type="ChEBI" id="CHEBI:82612"/>
        <dbReference type="ChEBI" id="CHEBI:85445"/>
        <dbReference type="ChEBI" id="CHEBI:85448"/>
        <dbReference type="EC" id="2.1.1.63"/>
    </reaction>
</comment>
<dbReference type="InterPro" id="IPR014048">
    <property type="entry name" value="MethylDNA_cys_MeTrfase_DNA-bd"/>
</dbReference>
<dbReference type="FunFam" id="1.10.10.10:FF:000214">
    <property type="entry name" value="Methylated-DNA--protein-cysteine methyltransferase"/>
    <property type="match status" value="1"/>
</dbReference>
<dbReference type="Pfam" id="PF01035">
    <property type="entry name" value="DNA_binding_1"/>
    <property type="match status" value="1"/>
</dbReference>
<evidence type="ECO:0000256" key="6">
    <source>
        <dbReference type="ARBA" id="ARBA00022763"/>
    </source>
</evidence>
<organism evidence="11">
    <name type="scientific">freshwater metagenome</name>
    <dbReference type="NCBI Taxonomy" id="449393"/>
    <lineage>
        <taxon>unclassified sequences</taxon>
        <taxon>metagenomes</taxon>
        <taxon>ecological metagenomes</taxon>
    </lineage>
</organism>
<protein>
    <recommendedName>
        <fullName evidence="3">methylated-DNA--[protein]-cysteine S-methyltransferase</fullName>
        <ecNumber evidence="3">2.1.1.63</ecNumber>
    </recommendedName>
</protein>
<dbReference type="InterPro" id="IPR001497">
    <property type="entry name" value="MethylDNA_cys_MeTrfase_AS"/>
</dbReference>
<comment type="catalytic activity">
    <reaction evidence="1">
        <text>a 4-O-methyl-thymidine in DNA + L-cysteinyl-[protein] = a thymidine in DNA + S-methyl-L-cysteinyl-[protein]</text>
        <dbReference type="Rhea" id="RHEA:53428"/>
        <dbReference type="Rhea" id="RHEA-COMP:10131"/>
        <dbReference type="Rhea" id="RHEA-COMP:10132"/>
        <dbReference type="Rhea" id="RHEA-COMP:13555"/>
        <dbReference type="Rhea" id="RHEA-COMP:13556"/>
        <dbReference type="ChEBI" id="CHEBI:29950"/>
        <dbReference type="ChEBI" id="CHEBI:82612"/>
        <dbReference type="ChEBI" id="CHEBI:137386"/>
        <dbReference type="ChEBI" id="CHEBI:137387"/>
        <dbReference type="EC" id="2.1.1.63"/>
    </reaction>
</comment>
<dbReference type="InterPro" id="IPR036388">
    <property type="entry name" value="WH-like_DNA-bd_sf"/>
</dbReference>
<evidence type="ECO:0000256" key="4">
    <source>
        <dbReference type="ARBA" id="ARBA00022603"/>
    </source>
</evidence>
<name>A0A6J6IAJ6_9ZZZZ</name>
<comment type="similarity">
    <text evidence="2">Belongs to the MGMT family.</text>
</comment>
<dbReference type="EC" id="2.1.1.63" evidence="3"/>
<evidence type="ECO:0000313" key="11">
    <source>
        <dbReference type="EMBL" id="CAB4617778.1"/>
    </source>
</evidence>
<dbReference type="AlphaFoldDB" id="A0A6J6IAJ6"/>
<gene>
    <name evidence="10" type="ORF">UFOPK1798_00641</name>
    <name evidence="11" type="ORF">UFOPK1894_00737</name>
    <name evidence="12" type="ORF">UFOPK3883_00030</name>
</gene>
<feature type="domain" description="Methylated-DNA-[protein]-cysteine S-methyltransferase DNA binding" evidence="9">
    <location>
        <begin position="83"/>
        <end position="162"/>
    </location>
</feature>
<dbReference type="PANTHER" id="PTHR10815">
    <property type="entry name" value="METHYLATED-DNA--PROTEIN-CYSTEINE METHYLTRANSFERASE"/>
    <property type="match status" value="1"/>
</dbReference>
<dbReference type="NCBIfam" id="TIGR00589">
    <property type="entry name" value="ogt"/>
    <property type="match status" value="1"/>
</dbReference>
<evidence type="ECO:0000256" key="2">
    <source>
        <dbReference type="ARBA" id="ARBA00008711"/>
    </source>
</evidence>
<dbReference type="PROSITE" id="PS00374">
    <property type="entry name" value="MGMT"/>
    <property type="match status" value="1"/>
</dbReference>
<dbReference type="SUPFAM" id="SSF46767">
    <property type="entry name" value="Methylated DNA-protein cysteine methyltransferase, C-terminal domain"/>
    <property type="match status" value="1"/>
</dbReference>
<dbReference type="Gene3D" id="1.10.10.10">
    <property type="entry name" value="Winged helix-like DNA-binding domain superfamily/Winged helix DNA-binding domain"/>
    <property type="match status" value="1"/>
</dbReference>
<keyword evidence="7" id="KW-0234">DNA repair</keyword>
<evidence type="ECO:0000256" key="3">
    <source>
        <dbReference type="ARBA" id="ARBA00011918"/>
    </source>
</evidence>
<dbReference type="InterPro" id="IPR036217">
    <property type="entry name" value="MethylDNA_cys_MeTrfase_DNAb"/>
</dbReference>
<dbReference type="GO" id="GO:0003908">
    <property type="term" value="F:methylated-DNA-[protein]-cysteine S-methyltransferase activity"/>
    <property type="evidence" value="ECO:0007669"/>
    <property type="project" value="UniProtKB-EC"/>
</dbReference>
<keyword evidence="6" id="KW-0227">DNA damage</keyword>
<evidence type="ECO:0000313" key="10">
    <source>
        <dbReference type="EMBL" id="CAB4594787.1"/>
    </source>
</evidence>
<evidence type="ECO:0000256" key="1">
    <source>
        <dbReference type="ARBA" id="ARBA00001286"/>
    </source>
</evidence>
<keyword evidence="4" id="KW-0489">Methyltransferase</keyword>
<evidence type="ECO:0000313" key="12">
    <source>
        <dbReference type="EMBL" id="CAB4957272.1"/>
    </source>
</evidence>
<proteinExistence type="inferred from homology"/>
<evidence type="ECO:0000256" key="5">
    <source>
        <dbReference type="ARBA" id="ARBA00022679"/>
    </source>
</evidence>
<dbReference type="EMBL" id="CAFBNV010000001">
    <property type="protein sequence ID" value="CAB4957272.1"/>
    <property type="molecule type" value="Genomic_DNA"/>
</dbReference>
<dbReference type="EMBL" id="CAEZUH010000051">
    <property type="protein sequence ID" value="CAB4594787.1"/>
    <property type="molecule type" value="Genomic_DNA"/>
</dbReference>
<dbReference type="EMBL" id="CAEZVA010000057">
    <property type="protein sequence ID" value="CAB4617778.1"/>
    <property type="molecule type" value="Genomic_DNA"/>
</dbReference>
<evidence type="ECO:0000256" key="8">
    <source>
        <dbReference type="ARBA" id="ARBA00049348"/>
    </source>
</evidence>